<evidence type="ECO:0000313" key="9">
    <source>
        <dbReference type="Proteomes" id="UP000240621"/>
    </source>
</evidence>
<comment type="caution">
    <text evidence="8">The sequence shown here is derived from an EMBL/GenBank/DDBJ whole genome shotgun (WGS) entry which is preliminary data.</text>
</comment>
<feature type="transmembrane region" description="Helical" evidence="6">
    <location>
        <begin position="41"/>
        <end position="62"/>
    </location>
</feature>
<evidence type="ECO:0000313" key="8">
    <source>
        <dbReference type="EMBL" id="PSK84383.1"/>
    </source>
</evidence>
<keyword evidence="10" id="KW-1185">Reference proteome</keyword>
<reference evidence="7 10" key="2">
    <citation type="submission" date="2019-10" db="EMBL/GenBank/DDBJ databases">
        <title>Prolixibacter strains distinguished by the presence of nitrate reductase genes were adept at nitrate-dependent anaerobic corrosion of metallic iron and carbon steel.</title>
        <authorList>
            <person name="Iino T."/>
            <person name="Shono N."/>
            <person name="Ito K."/>
            <person name="Nakamura R."/>
            <person name="Sueoka K."/>
            <person name="Harayama S."/>
            <person name="Ohkuma M."/>
        </authorList>
    </citation>
    <scope>NUCLEOTIDE SEQUENCE [LARGE SCALE GENOMIC DNA]</scope>
    <source>
        <strain evidence="7 10">MIC1-1</strain>
    </source>
</reference>
<proteinExistence type="predicted"/>
<dbReference type="InterPro" id="IPR002797">
    <property type="entry name" value="Polysacc_synth"/>
</dbReference>
<dbReference type="InterPro" id="IPR050833">
    <property type="entry name" value="Poly_Biosynth_Transport"/>
</dbReference>
<comment type="subcellular location">
    <subcellularLocation>
        <location evidence="1">Cell membrane</location>
        <topology evidence="1">Multi-pass membrane protein</topology>
    </subcellularLocation>
</comment>
<evidence type="ECO:0000256" key="3">
    <source>
        <dbReference type="ARBA" id="ARBA00022692"/>
    </source>
</evidence>
<keyword evidence="4 6" id="KW-1133">Transmembrane helix</keyword>
<evidence type="ECO:0000313" key="7">
    <source>
        <dbReference type="EMBL" id="GET20557.1"/>
    </source>
</evidence>
<protein>
    <submittedName>
        <fullName evidence="8">O-antigen/teichoic acid export membrane protein</fullName>
    </submittedName>
    <submittedName>
        <fullName evidence="7">Polysaccharide biosynthesis protein</fullName>
    </submittedName>
</protein>
<feature type="transmembrane region" description="Helical" evidence="6">
    <location>
        <begin position="83"/>
        <end position="105"/>
    </location>
</feature>
<feature type="transmembrane region" description="Helical" evidence="6">
    <location>
        <begin position="405"/>
        <end position="423"/>
    </location>
</feature>
<dbReference type="GO" id="GO:0005886">
    <property type="term" value="C:plasma membrane"/>
    <property type="evidence" value="ECO:0007669"/>
    <property type="project" value="UniProtKB-SubCell"/>
</dbReference>
<feature type="transmembrane region" description="Helical" evidence="6">
    <location>
        <begin position="188"/>
        <end position="210"/>
    </location>
</feature>
<feature type="transmembrane region" description="Helical" evidence="6">
    <location>
        <begin position="347"/>
        <end position="368"/>
    </location>
</feature>
<feature type="transmembrane region" description="Helical" evidence="6">
    <location>
        <begin position="148"/>
        <end position="168"/>
    </location>
</feature>
<reference evidence="8 9" key="1">
    <citation type="submission" date="2018-03" db="EMBL/GenBank/DDBJ databases">
        <title>Genomic Encyclopedia of Archaeal and Bacterial Type Strains, Phase II (KMG-II): from individual species to whole genera.</title>
        <authorList>
            <person name="Goeker M."/>
        </authorList>
    </citation>
    <scope>NUCLEOTIDE SEQUENCE [LARGE SCALE GENOMIC DNA]</scope>
    <source>
        <strain evidence="8 9">DSM 27267</strain>
    </source>
</reference>
<name>A0A2P8CHD3_9BACT</name>
<evidence type="ECO:0000256" key="4">
    <source>
        <dbReference type="ARBA" id="ARBA00022989"/>
    </source>
</evidence>
<sequence>MSALKKLAGETVIYGGSSIIGRFLNWWLVPFYTRMFAPEQYGIVSNVYAYVAFLLILLTYGMETSFFRFAGKSKKPDEVYTTTLISLFVTSVSFVLAVFVFSGNIATWMEYPGHPEYIRWMGLTVALDAFTSIPFARLRLNSRPIRFAFVKLTGIAVNIGLNIFLIYYCPKIIDANPYSIFRYIYNPHIGIGYVFIANLISSGVMMLMLFPDFVGKKMVFDKQLLLQMLRYGWPLLIVGLAGMANQNIEKILMPKLLPESVDGLQQLGIYAANFKLAVLMNLFIQAFRYSFEPFFFSHYKGEDSKMTYALVMKYFVIFGLTIFLGVMLYIGIAKYFIGPRYYEGLKIVPFILMGYFFQGIFYTLSLWYKLTDKTSYGAKLALLGAIVTIGLNVLFIPVLGYMASALAFLVASVLMTIASYFLGQKHFPVKYDLKRVALYFFVALILYAVGVNINVSNVVIHYVLRTIVLLFFLGFVVWKEKKELKRLFV</sequence>
<evidence type="ECO:0000256" key="2">
    <source>
        <dbReference type="ARBA" id="ARBA00022475"/>
    </source>
</evidence>
<keyword evidence="3 6" id="KW-0812">Transmembrane</keyword>
<feature type="transmembrane region" description="Helical" evidence="6">
    <location>
        <begin position="268"/>
        <end position="287"/>
    </location>
</feature>
<feature type="transmembrane region" description="Helical" evidence="6">
    <location>
        <begin position="380"/>
        <end position="399"/>
    </location>
</feature>
<feature type="transmembrane region" description="Helical" evidence="6">
    <location>
        <begin position="459"/>
        <end position="478"/>
    </location>
</feature>
<evidence type="ECO:0000313" key="10">
    <source>
        <dbReference type="Proteomes" id="UP000396862"/>
    </source>
</evidence>
<dbReference type="AlphaFoldDB" id="A0A2P8CHD3"/>
<evidence type="ECO:0000256" key="5">
    <source>
        <dbReference type="ARBA" id="ARBA00023136"/>
    </source>
</evidence>
<feature type="transmembrane region" description="Helical" evidence="6">
    <location>
        <begin position="435"/>
        <end position="453"/>
    </location>
</feature>
<organism evidence="8 9">
    <name type="scientific">Prolixibacter denitrificans</name>
    <dbReference type="NCBI Taxonomy" id="1541063"/>
    <lineage>
        <taxon>Bacteria</taxon>
        <taxon>Pseudomonadati</taxon>
        <taxon>Bacteroidota</taxon>
        <taxon>Bacteroidia</taxon>
        <taxon>Marinilabiliales</taxon>
        <taxon>Prolixibacteraceae</taxon>
        <taxon>Prolixibacter</taxon>
    </lineage>
</organism>
<keyword evidence="2" id="KW-1003">Cell membrane</keyword>
<feature type="transmembrane region" description="Helical" evidence="6">
    <location>
        <begin position="12"/>
        <end position="29"/>
    </location>
</feature>
<feature type="transmembrane region" description="Helical" evidence="6">
    <location>
        <begin position="231"/>
        <end position="248"/>
    </location>
</feature>
<keyword evidence="5 6" id="KW-0472">Membrane</keyword>
<dbReference type="PANTHER" id="PTHR30250">
    <property type="entry name" value="PST FAMILY PREDICTED COLANIC ACID TRANSPORTER"/>
    <property type="match status" value="1"/>
</dbReference>
<gene>
    <name evidence="8" type="ORF">CLV93_102169</name>
    <name evidence="7" type="ORF">JCM18694_08030</name>
</gene>
<dbReference type="Proteomes" id="UP000396862">
    <property type="component" value="Unassembled WGS sequence"/>
</dbReference>
<dbReference type="EMBL" id="BLAU01000001">
    <property type="protein sequence ID" value="GET20557.1"/>
    <property type="molecule type" value="Genomic_DNA"/>
</dbReference>
<dbReference type="EMBL" id="PYGC01000002">
    <property type="protein sequence ID" value="PSK84383.1"/>
    <property type="molecule type" value="Genomic_DNA"/>
</dbReference>
<accession>A0A2P8CHD3</accession>
<dbReference type="PANTHER" id="PTHR30250:SF11">
    <property type="entry name" value="O-ANTIGEN TRANSPORTER-RELATED"/>
    <property type="match status" value="1"/>
</dbReference>
<dbReference type="RefSeq" id="WP_106540983.1">
    <property type="nucleotide sequence ID" value="NZ_BLAU01000001.1"/>
</dbReference>
<evidence type="ECO:0000256" key="1">
    <source>
        <dbReference type="ARBA" id="ARBA00004651"/>
    </source>
</evidence>
<evidence type="ECO:0000256" key="6">
    <source>
        <dbReference type="SAM" id="Phobius"/>
    </source>
</evidence>
<dbReference type="OrthoDB" id="9814608at2"/>
<feature type="transmembrane region" description="Helical" evidence="6">
    <location>
        <begin position="308"/>
        <end position="332"/>
    </location>
</feature>
<dbReference type="Proteomes" id="UP000240621">
    <property type="component" value="Unassembled WGS sequence"/>
</dbReference>
<dbReference type="Pfam" id="PF01943">
    <property type="entry name" value="Polysacc_synt"/>
    <property type="match status" value="1"/>
</dbReference>
<dbReference type="Pfam" id="PF13440">
    <property type="entry name" value="Polysacc_synt_3"/>
    <property type="match status" value="1"/>
</dbReference>